<keyword evidence="1" id="KW-0479">Metal-binding</keyword>
<evidence type="ECO:0000256" key="3">
    <source>
        <dbReference type="ARBA" id="ARBA00022771"/>
    </source>
</evidence>
<evidence type="ECO:0000256" key="1">
    <source>
        <dbReference type="ARBA" id="ARBA00022723"/>
    </source>
</evidence>
<dbReference type="GO" id="GO:0008270">
    <property type="term" value="F:zinc ion binding"/>
    <property type="evidence" value="ECO:0007669"/>
    <property type="project" value="UniProtKB-KW"/>
</dbReference>
<dbReference type="AlphaFoldDB" id="A0AAN7H9D5"/>
<dbReference type="Pfam" id="PF00096">
    <property type="entry name" value="zf-C2H2"/>
    <property type="match status" value="1"/>
</dbReference>
<reference evidence="7" key="1">
    <citation type="journal article" date="2023" name="Mol. Phylogenet. Evol.">
        <title>Genome-scale phylogeny and comparative genomics of the fungal order Sordariales.</title>
        <authorList>
            <person name="Hensen N."/>
            <person name="Bonometti L."/>
            <person name="Westerberg I."/>
            <person name="Brannstrom I.O."/>
            <person name="Guillou S."/>
            <person name="Cros-Aarteil S."/>
            <person name="Calhoun S."/>
            <person name="Haridas S."/>
            <person name="Kuo A."/>
            <person name="Mondo S."/>
            <person name="Pangilinan J."/>
            <person name="Riley R."/>
            <person name="LaButti K."/>
            <person name="Andreopoulos B."/>
            <person name="Lipzen A."/>
            <person name="Chen C."/>
            <person name="Yan M."/>
            <person name="Daum C."/>
            <person name="Ng V."/>
            <person name="Clum A."/>
            <person name="Steindorff A."/>
            <person name="Ohm R.A."/>
            <person name="Martin F."/>
            <person name="Silar P."/>
            <person name="Natvig D.O."/>
            <person name="Lalanne C."/>
            <person name="Gautier V."/>
            <person name="Ament-Velasquez S.L."/>
            <person name="Kruys A."/>
            <person name="Hutchinson M.I."/>
            <person name="Powell A.J."/>
            <person name="Barry K."/>
            <person name="Miller A.N."/>
            <person name="Grigoriev I.V."/>
            <person name="Debuchy R."/>
            <person name="Gladieux P."/>
            <person name="Hiltunen Thoren M."/>
            <person name="Johannesson H."/>
        </authorList>
    </citation>
    <scope>NUCLEOTIDE SEQUENCE</scope>
    <source>
        <strain evidence="7">CBS 532.94</strain>
    </source>
</reference>
<dbReference type="GO" id="GO:0005634">
    <property type="term" value="C:nucleus"/>
    <property type="evidence" value="ECO:0007669"/>
    <property type="project" value="TreeGrafter"/>
</dbReference>
<keyword evidence="4" id="KW-0862">Zinc</keyword>
<comment type="caution">
    <text evidence="7">The sequence shown here is derived from an EMBL/GenBank/DDBJ whole genome shotgun (WGS) entry which is preliminary data.</text>
</comment>
<organism evidence="7 8">
    <name type="scientific">Achaetomium macrosporum</name>
    <dbReference type="NCBI Taxonomy" id="79813"/>
    <lineage>
        <taxon>Eukaryota</taxon>
        <taxon>Fungi</taxon>
        <taxon>Dikarya</taxon>
        <taxon>Ascomycota</taxon>
        <taxon>Pezizomycotina</taxon>
        <taxon>Sordariomycetes</taxon>
        <taxon>Sordariomycetidae</taxon>
        <taxon>Sordariales</taxon>
        <taxon>Chaetomiaceae</taxon>
        <taxon>Achaetomium</taxon>
    </lineage>
</organism>
<dbReference type="Gene3D" id="3.30.160.60">
    <property type="entry name" value="Classic Zinc Finger"/>
    <property type="match status" value="3"/>
</dbReference>
<dbReference type="PANTHER" id="PTHR24409">
    <property type="entry name" value="ZINC FINGER PROTEIN 142"/>
    <property type="match status" value="1"/>
</dbReference>
<dbReference type="PROSITE" id="PS00028">
    <property type="entry name" value="ZINC_FINGER_C2H2_1"/>
    <property type="match status" value="3"/>
</dbReference>
<evidence type="ECO:0000256" key="5">
    <source>
        <dbReference type="PROSITE-ProRule" id="PRU00042"/>
    </source>
</evidence>
<reference evidence="7" key="2">
    <citation type="submission" date="2023-05" db="EMBL/GenBank/DDBJ databases">
        <authorList>
            <consortium name="Lawrence Berkeley National Laboratory"/>
            <person name="Steindorff A."/>
            <person name="Hensen N."/>
            <person name="Bonometti L."/>
            <person name="Westerberg I."/>
            <person name="Brannstrom I.O."/>
            <person name="Guillou S."/>
            <person name="Cros-Aarteil S."/>
            <person name="Calhoun S."/>
            <person name="Haridas S."/>
            <person name="Kuo A."/>
            <person name="Mondo S."/>
            <person name="Pangilinan J."/>
            <person name="Riley R."/>
            <person name="Labutti K."/>
            <person name="Andreopoulos B."/>
            <person name="Lipzen A."/>
            <person name="Chen C."/>
            <person name="Yanf M."/>
            <person name="Daum C."/>
            <person name="Ng V."/>
            <person name="Clum A."/>
            <person name="Ohm R."/>
            <person name="Martin F."/>
            <person name="Silar P."/>
            <person name="Natvig D."/>
            <person name="Lalanne C."/>
            <person name="Gautier V."/>
            <person name="Ament-Velasquez S.L."/>
            <person name="Kruys A."/>
            <person name="Hutchinson M.I."/>
            <person name="Powell A.J."/>
            <person name="Barry K."/>
            <person name="Miller A.N."/>
            <person name="Grigoriev I.V."/>
            <person name="Debuchy R."/>
            <person name="Gladieux P."/>
            <person name="Thoren M.H."/>
            <person name="Johannesson H."/>
        </authorList>
    </citation>
    <scope>NUCLEOTIDE SEQUENCE</scope>
    <source>
        <strain evidence="7">CBS 532.94</strain>
    </source>
</reference>
<dbReference type="GO" id="GO:0000981">
    <property type="term" value="F:DNA-binding transcription factor activity, RNA polymerase II-specific"/>
    <property type="evidence" value="ECO:0007669"/>
    <property type="project" value="TreeGrafter"/>
</dbReference>
<proteinExistence type="predicted"/>
<dbReference type="InterPro" id="IPR013087">
    <property type="entry name" value="Znf_C2H2_type"/>
</dbReference>
<dbReference type="PROSITE" id="PS50157">
    <property type="entry name" value="ZINC_FINGER_C2H2_2"/>
    <property type="match status" value="2"/>
</dbReference>
<dbReference type="SMART" id="SM00355">
    <property type="entry name" value="ZnF_C2H2"/>
    <property type="match status" value="6"/>
</dbReference>
<evidence type="ECO:0000313" key="8">
    <source>
        <dbReference type="Proteomes" id="UP001303760"/>
    </source>
</evidence>
<evidence type="ECO:0000313" key="7">
    <source>
        <dbReference type="EMBL" id="KAK4232745.1"/>
    </source>
</evidence>
<evidence type="ECO:0000259" key="6">
    <source>
        <dbReference type="PROSITE" id="PS50157"/>
    </source>
</evidence>
<keyword evidence="3 5" id="KW-0863">Zinc-finger</keyword>
<dbReference type="EMBL" id="MU860936">
    <property type="protein sequence ID" value="KAK4232745.1"/>
    <property type="molecule type" value="Genomic_DNA"/>
</dbReference>
<feature type="domain" description="C2H2-type" evidence="6">
    <location>
        <begin position="91"/>
        <end position="120"/>
    </location>
</feature>
<accession>A0AAN7H9D5</accession>
<sequence>MFTCGTCGKEFPAGYRARDQHCASTGHRPPKFECDTCDACFGSEHARWQHMRAKGHFADDDDNEADWECSRCSDVFYEEEDCRQHMIECHFYCSDCDREFMNYNNIKQHLNSRTHRGNPISCPFCRIGFTTASGMVHHLEHGSCPRAPRLNRDEIYQLVRSKDPNGIISRQSIPWVASARVSHIATERAWNSWRDCYECYFCHRGFRQLYALNQHLNSPVHQESLYHCFKCRSEFKTLAAVTNHLESETCGAMRFETVQNRICDVVSGNRLLGF</sequence>
<dbReference type="PANTHER" id="PTHR24409:SF356">
    <property type="entry name" value="C2H2 FINGER DOMAIN TRANSCRIPTION FACTOR (EUROFUNG)"/>
    <property type="match status" value="1"/>
</dbReference>
<feature type="domain" description="C2H2-type" evidence="6">
    <location>
        <begin position="197"/>
        <end position="221"/>
    </location>
</feature>
<protein>
    <recommendedName>
        <fullName evidence="6">C2H2-type domain-containing protein</fullName>
    </recommendedName>
</protein>
<gene>
    <name evidence="7" type="ORF">C8A03DRAFT_39632</name>
</gene>
<dbReference type="GO" id="GO:0000977">
    <property type="term" value="F:RNA polymerase II transcription regulatory region sequence-specific DNA binding"/>
    <property type="evidence" value="ECO:0007669"/>
    <property type="project" value="TreeGrafter"/>
</dbReference>
<evidence type="ECO:0000256" key="4">
    <source>
        <dbReference type="ARBA" id="ARBA00022833"/>
    </source>
</evidence>
<dbReference type="InterPro" id="IPR036236">
    <property type="entry name" value="Znf_C2H2_sf"/>
</dbReference>
<keyword evidence="8" id="KW-1185">Reference proteome</keyword>
<evidence type="ECO:0000256" key="2">
    <source>
        <dbReference type="ARBA" id="ARBA00022737"/>
    </source>
</evidence>
<dbReference type="Proteomes" id="UP001303760">
    <property type="component" value="Unassembled WGS sequence"/>
</dbReference>
<keyword evidence="2" id="KW-0677">Repeat</keyword>
<dbReference type="SUPFAM" id="SSF57667">
    <property type="entry name" value="beta-beta-alpha zinc fingers"/>
    <property type="match status" value="2"/>
</dbReference>
<name>A0AAN7H9D5_9PEZI</name>